<name>U9T7T6_RHIID</name>
<proteinExistence type="predicted"/>
<dbReference type="EMBL" id="KI297988">
    <property type="protein sequence ID" value="ERZ99410.1"/>
    <property type="molecule type" value="Genomic_DNA"/>
</dbReference>
<reference evidence="1" key="1">
    <citation type="submission" date="2013-07" db="EMBL/GenBank/DDBJ databases">
        <title>The genome of an arbuscular mycorrhizal fungus provides insights into the evolution of the oldest plant symbiosis.</title>
        <authorList>
            <consortium name="DOE Joint Genome Institute"/>
            <person name="Tisserant E."/>
            <person name="Malbreil M."/>
            <person name="Kuo A."/>
            <person name="Kohler A."/>
            <person name="Symeonidi A."/>
            <person name="Balestrini R."/>
            <person name="Charron P."/>
            <person name="Duensing N."/>
            <person name="Frei-dit-Frey N."/>
            <person name="Gianinazzi-Pearson V."/>
            <person name="Gilbert B."/>
            <person name="Handa Y."/>
            <person name="Hijri M."/>
            <person name="Kaul R."/>
            <person name="Kawaguchi M."/>
            <person name="Krajinski F."/>
            <person name="Lammers P."/>
            <person name="Lapierre D."/>
            <person name="Masclaux F.G."/>
            <person name="Murat C."/>
            <person name="Morin E."/>
            <person name="Ndikumana S."/>
            <person name="Pagni M."/>
            <person name="Petitpierre D."/>
            <person name="Requena N."/>
            <person name="Rosikiewicz P."/>
            <person name="Riley R."/>
            <person name="Saito K."/>
            <person name="San Clemente H."/>
            <person name="Shapiro H."/>
            <person name="van Tuinen D."/>
            <person name="Becard G."/>
            <person name="Bonfante P."/>
            <person name="Paszkowski U."/>
            <person name="Shachar-Hill Y."/>
            <person name="Young J.P."/>
            <person name="Sanders I.R."/>
            <person name="Henrissat B."/>
            <person name="Rensing S.A."/>
            <person name="Grigoriev I.V."/>
            <person name="Corradi N."/>
            <person name="Roux C."/>
            <person name="Martin F."/>
        </authorList>
    </citation>
    <scope>NUCLEOTIDE SEQUENCE</scope>
    <source>
        <strain evidence="1">DAOM 197198</strain>
    </source>
</reference>
<dbReference type="VEuPathDB" id="FungiDB:RhiirFUN_003598"/>
<protein>
    <submittedName>
        <fullName evidence="1">Uncharacterized protein</fullName>
    </submittedName>
</protein>
<dbReference type="HOGENOM" id="CLU_2689088_0_0_1"/>
<sequence length="74" mass="8587">MLKLATAINRLPSSKTLNFLLQNLQSPQKFDHEACLFPLYHGRELNDKAFQISCRVATKYWQTHGHGENILIIY</sequence>
<organism evidence="1">
    <name type="scientific">Rhizophagus irregularis (strain DAOM 181602 / DAOM 197198 / MUCL 43194)</name>
    <name type="common">Arbuscular mycorrhizal fungus</name>
    <name type="synonym">Glomus intraradices</name>
    <dbReference type="NCBI Taxonomy" id="747089"/>
    <lineage>
        <taxon>Eukaryota</taxon>
        <taxon>Fungi</taxon>
        <taxon>Fungi incertae sedis</taxon>
        <taxon>Mucoromycota</taxon>
        <taxon>Glomeromycotina</taxon>
        <taxon>Glomeromycetes</taxon>
        <taxon>Glomerales</taxon>
        <taxon>Glomeraceae</taxon>
        <taxon>Rhizophagus</taxon>
    </lineage>
</organism>
<evidence type="ECO:0000313" key="1">
    <source>
        <dbReference type="EMBL" id="ERZ99410.1"/>
    </source>
</evidence>
<dbReference type="AlphaFoldDB" id="U9T7T6"/>
<gene>
    <name evidence="1" type="ORF">GLOINDRAFT_339082</name>
</gene>
<accession>U9T7T6</accession>